<evidence type="ECO:0000256" key="1">
    <source>
        <dbReference type="SAM" id="SignalP"/>
    </source>
</evidence>
<sequence length="137" mass="15006">MRLPLLAMMSWSLLSMLDSLVMIRGAEISVRSMAMSPELLVVDTFDCKEGAWGRGGSSKGGIVELVLTDGHHPDGFNQSVAGIPRVDNQTGLSECSLGHCSSVEDIKEDRQRLSNLFNSCIQTENSRREINKALIKI</sequence>
<gene>
    <name evidence="2" type="ORF">EYF80_030183</name>
</gene>
<dbReference type="EMBL" id="SRLO01000352">
    <property type="protein sequence ID" value="TNN59611.1"/>
    <property type="molecule type" value="Genomic_DNA"/>
</dbReference>
<reference evidence="2 3" key="1">
    <citation type="submission" date="2019-03" db="EMBL/GenBank/DDBJ databases">
        <title>First draft genome of Liparis tanakae, snailfish: a comprehensive survey of snailfish specific genes.</title>
        <authorList>
            <person name="Kim W."/>
            <person name="Song I."/>
            <person name="Jeong J.-H."/>
            <person name="Kim D."/>
            <person name="Kim S."/>
            <person name="Ryu S."/>
            <person name="Song J.Y."/>
            <person name="Lee S.K."/>
        </authorList>
    </citation>
    <scope>NUCLEOTIDE SEQUENCE [LARGE SCALE GENOMIC DNA]</scope>
    <source>
        <tissue evidence="2">Muscle</tissue>
    </source>
</reference>
<keyword evidence="3" id="KW-1185">Reference proteome</keyword>
<feature type="signal peptide" evidence="1">
    <location>
        <begin position="1"/>
        <end position="19"/>
    </location>
</feature>
<name>A0A4Z2H207_9TELE</name>
<evidence type="ECO:0000313" key="3">
    <source>
        <dbReference type="Proteomes" id="UP000314294"/>
    </source>
</evidence>
<organism evidence="2 3">
    <name type="scientific">Liparis tanakae</name>
    <name type="common">Tanaka's snailfish</name>
    <dbReference type="NCBI Taxonomy" id="230148"/>
    <lineage>
        <taxon>Eukaryota</taxon>
        <taxon>Metazoa</taxon>
        <taxon>Chordata</taxon>
        <taxon>Craniata</taxon>
        <taxon>Vertebrata</taxon>
        <taxon>Euteleostomi</taxon>
        <taxon>Actinopterygii</taxon>
        <taxon>Neopterygii</taxon>
        <taxon>Teleostei</taxon>
        <taxon>Neoteleostei</taxon>
        <taxon>Acanthomorphata</taxon>
        <taxon>Eupercaria</taxon>
        <taxon>Perciformes</taxon>
        <taxon>Cottioidei</taxon>
        <taxon>Cottales</taxon>
        <taxon>Liparidae</taxon>
        <taxon>Liparis</taxon>
    </lineage>
</organism>
<comment type="caution">
    <text evidence="2">The sequence shown here is derived from an EMBL/GenBank/DDBJ whole genome shotgun (WGS) entry which is preliminary data.</text>
</comment>
<proteinExistence type="predicted"/>
<dbReference type="Proteomes" id="UP000314294">
    <property type="component" value="Unassembled WGS sequence"/>
</dbReference>
<keyword evidence="1" id="KW-0732">Signal</keyword>
<dbReference type="AlphaFoldDB" id="A0A4Z2H207"/>
<feature type="chain" id="PRO_5021335841" evidence="1">
    <location>
        <begin position="20"/>
        <end position="137"/>
    </location>
</feature>
<evidence type="ECO:0000313" key="2">
    <source>
        <dbReference type="EMBL" id="TNN59611.1"/>
    </source>
</evidence>
<accession>A0A4Z2H207</accession>
<protein>
    <submittedName>
        <fullName evidence="2">Uncharacterized protein</fullName>
    </submittedName>
</protein>